<evidence type="ECO:0000256" key="1">
    <source>
        <dbReference type="SAM" id="MobiDB-lite"/>
    </source>
</evidence>
<name>A0A4Y9A674_9BACI</name>
<feature type="domain" description="Transposase InsH N-terminal" evidence="2">
    <location>
        <begin position="15"/>
        <end position="106"/>
    </location>
</feature>
<dbReference type="Pfam" id="PF05598">
    <property type="entry name" value="DUF772"/>
    <property type="match status" value="1"/>
</dbReference>
<dbReference type="RefSeq" id="WP_135111892.1">
    <property type="nucleotide sequence ID" value="NZ_SRHY01000092.1"/>
</dbReference>
<evidence type="ECO:0000259" key="2">
    <source>
        <dbReference type="Pfam" id="PF05598"/>
    </source>
</evidence>
<proteinExistence type="predicted"/>
<feature type="region of interest" description="Disordered" evidence="1">
    <location>
        <begin position="145"/>
        <end position="182"/>
    </location>
</feature>
<reference evidence="3 4" key="1">
    <citation type="submission" date="2019-03" db="EMBL/GenBank/DDBJ databases">
        <title>Genome sequence of Lentibacillus salicampi ATCC BAA-719.</title>
        <authorList>
            <person name="Maclea K.S."/>
            <person name="Simoes Junior M."/>
        </authorList>
    </citation>
    <scope>NUCLEOTIDE SEQUENCE [LARGE SCALE GENOMIC DNA]</scope>
    <source>
        <strain evidence="3 4">ATCC BAA-719</strain>
    </source>
</reference>
<evidence type="ECO:0000313" key="4">
    <source>
        <dbReference type="Proteomes" id="UP000298484"/>
    </source>
</evidence>
<comment type="caution">
    <text evidence="3">The sequence shown here is derived from an EMBL/GenBank/DDBJ whole genome shotgun (WGS) entry which is preliminary data.</text>
</comment>
<accession>A0A4Y9A674</accession>
<gene>
    <name evidence="3" type="ORF">E4U82_19415</name>
</gene>
<organism evidence="3 4">
    <name type="scientific">Lentibacillus salicampi</name>
    <dbReference type="NCBI Taxonomy" id="175306"/>
    <lineage>
        <taxon>Bacteria</taxon>
        <taxon>Bacillati</taxon>
        <taxon>Bacillota</taxon>
        <taxon>Bacilli</taxon>
        <taxon>Bacillales</taxon>
        <taxon>Bacillaceae</taxon>
        <taxon>Lentibacillus</taxon>
    </lineage>
</organism>
<dbReference type="Proteomes" id="UP000298484">
    <property type="component" value="Unassembled WGS sequence"/>
</dbReference>
<keyword evidence="4" id="KW-1185">Reference proteome</keyword>
<evidence type="ECO:0000313" key="3">
    <source>
        <dbReference type="EMBL" id="TFJ90238.1"/>
    </source>
</evidence>
<dbReference type="EMBL" id="SRHY01000092">
    <property type="protein sequence ID" value="TFJ90238.1"/>
    <property type="molecule type" value="Genomic_DNA"/>
</dbReference>
<feature type="non-terminal residue" evidence="3">
    <location>
        <position position="201"/>
    </location>
</feature>
<dbReference type="OrthoDB" id="5751230at2"/>
<dbReference type="AlphaFoldDB" id="A0A4Y9A674"/>
<dbReference type="InterPro" id="IPR008490">
    <property type="entry name" value="Transposase_InsH_N"/>
</dbReference>
<sequence length="201" mass="23004">MTIIRQPSLFSIQELYDMEPTQKYEAIISAIDLDAIYHNVTKKSRFGAPEELNYAAMIISTFVRYVERIPTIKDLVKRLHDDIAFKLNCGFLVSDSIPSEAAYSRLVTKLEESGVLEEEQEKVILQAVAEGFIMDDTVAIDATHFEARDQAPAKEEKPKPEPKKRGRKSKEEREQWLKEQAEKEANLPLYDKKIEAQLDAS</sequence>
<protein>
    <submittedName>
        <fullName evidence="3">Transposase</fullName>
    </submittedName>
</protein>